<dbReference type="RefSeq" id="WP_042644580.1">
    <property type="nucleotide sequence ID" value="NZ_CDDF01000018.1"/>
</dbReference>
<protein>
    <submittedName>
        <fullName evidence="1">DUF3630 family protein</fullName>
    </submittedName>
</protein>
<name>A0ABW0YAU5_9GAMM</name>
<dbReference type="Pfam" id="PF12305">
    <property type="entry name" value="DUF3630"/>
    <property type="match status" value="1"/>
</dbReference>
<dbReference type="Proteomes" id="UP001596132">
    <property type="component" value="Unassembled WGS sequence"/>
</dbReference>
<evidence type="ECO:0000313" key="2">
    <source>
        <dbReference type="Proteomes" id="UP001596132"/>
    </source>
</evidence>
<proteinExistence type="predicted"/>
<organism evidence="1 2">
    <name type="scientific">Aeromonas eucrenophila</name>
    <dbReference type="NCBI Taxonomy" id="649"/>
    <lineage>
        <taxon>Bacteria</taxon>
        <taxon>Pseudomonadati</taxon>
        <taxon>Pseudomonadota</taxon>
        <taxon>Gammaproteobacteria</taxon>
        <taxon>Aeromonadales</taxon>
        <taxon>Aeromonadaceae</taxon>
        <taxon>Aeromonas</taxon>
    </lineage>
</organism>
<sequence>MTWHITQVNMEPAVLMLDCPGLCWDNFPTLADALLKAWELEPVERDWGADRHSWLLAFEGSPLRLEFEHHGGCWLEAVHPDDNEVVLWLGRQHKD</sequence>
<dbReference type="EMBL" id="JBHSPP010000003">
    <property type="protein sequence ID" value="MFC5704750.1"/>
    <property type="molecule type" value="Genomic_DNA"/>
</dbReference>
<comment type="caution">
    <text evidence="1">The sequence shown here is derived from an EMBL/GenBank/DDBJ whole genome shotgun (WGS) entry which is preliminary data.</text>
</comment>
<keyword evidence="2" id="KW-1185">Reference proteome</keyword>
<gene>
    <name evidence="1" type="ORF">ACFPVW_01390</name>
</gene>
<accession>A0ABW0YAU5</accession>
<reference evidence="2" key="1">
    <citation type="journal article" date="2019" name="Int. J. Syst. Evol. Microbiol.">
        <title>The Global Catalogue of Microorganisms (GCM) 10K type strain sequencing project: providing services to taxonomists for standard genome sequencing and annotation.</title>
        <authorList>
            <consortium name="The Broad Institute Genomics Platform"/>
            <consortium name="The Broad Institute Genome Sequencing Center for Infectious Disease"/>
            <person name="Wu L."/>
            <person name="Ma J."/>
        </authorList>
    </citation>
    <scope>NUCLEOTIDE SEQUENCE [LARGE SCALE GENOMIC DNA]</scope>
    <source>
        <strain evidence="2">KCTC 15012</strain>
    </source>
</reference>
<evidence type="ECO:0000313" key="1">
    <source>
        <dbReference type="EMBL" id="MFC5704750.1"/>
    </source>
</evidence>
<dbReference type="InterPro" id="IPR022080">
    <property type="entry name" value="DUF3630"/>
</dbReference>